<evidence type="ECO:0000313" key="4">
    <source>
        <dbReference type="Proteomes" id="UP000600449"/>
    </source>
</evidence>
<dbReference type="AlphaFoldDB" id="A0A917V4C2"/>
<name>A0A917V4C2_9HYPH</name>
<evidence type="ECO:0000313" key="3">
    <source>
        <dbReference type="EMBL" id="GGK35751.1"/>
    </source>
</evidence>
<evidence type="ECO:0000256" key="1">
    <source>
        <dbReference type="SAM" id="Coils"/>
    </source>
</evidence>
<organism evidence="3 4">
    <name type="scientific">Salinarimonas ramus</name>
    <dbReference type="NCBI Taxonomy" id="690164"/>
    <lineage>
        <taxon>Bacteria</taxon>
        <taxon>Pseudomonadati</taxon>
        <taxon>Pseudomonadota</taxon>
        <taxon>Alphaproteobacteria</taxon>
        <taxon>Hyphomicrobiales</taxon>
        <taxon>Salinarimonadaceae</taxon>
        <taxon>Salinarimonas</taxon>
    </lineage>
</organism>
<accession>A0A917V4C2</accession>
<dbReference type="Proteomes" id="UP000600449">
    <property type="component" value="Unassembled WGS sequence"/>
</dbReference>
<sequence length="136" mass="14892">MIKILHVAAIAGLIGSAVWAYSIKYETIRQTEELARLERAIEREREMIAVLRAEWAFLNRPDRVETLADAHLPEVVPFSVEHLARFEDLPDRPPDADEIGAKLQALGLGAPTATPGTTGSVPRATATTPTTRTPAR</sequence>
<reference evidence="3 4" key="1">
    <citation type="journal article" date="2014" name="Int. J. Syst. Evol. Microbiol.">
        <title>Complete genome sequence of Corynebacterium casei LMG S-19264T (=DSM 44701T), isolated from a smear-ripened cheese.</title>
        <authorList>
            <consortium name="US DOE Joint Genome Institute (JGI-PGF)"/>
            <person name="Walter F."/>
            <person name="Albersmeier A."/>
            <person name="Kalinowski J."/>
            <person name="Ruckert C."/>
        </authorList>
    </citation>
    <scope>NUCLEOTIDE SEQUENCE [LARGE SCALE GENOMIC DNA]</scope>
    <source>
        <strain evidence="3 4">CGMCC 1.9161</strain>
    </source>
</reference>
<feature type="region of interest" description="Disordered" evidence="2">
    <location>
        <begin position="107"/>
        <end position="136"/>
    </location>
</feature>
<feature type="coiled-coil region" evidence="1">
    <location>
        <begin position="27"/>
        <end position="54"/>
    </location>
</feature>
<dbReference type="RefSeq" id="WP_188913075.1">
    <property type="nucleotide sequence ID" value="NZ_BMMF01000006.1"/>
</dbReference>
<keyword evidence="4" id="KW-1185">Reference proteome</keyword>
<evidence type="ECO:0000256" key="2">
    <source>
        <dbReference type="SAM" id="MobiDB-lite"/>
    </source>
</evidence>
<gene>
    <name evidence="3" type="ORF">GCM10011322_23370</name>
</gene>
<dbReference type="EMBL" id="BMMF01000006">
    <property type="protein sequence ID" value="GGK35751.1"/>
    <property type="molecule type" value="Genomic_DNA"/>
</dbReference>
<evidence type="ECO:0008006" key="5">
    <source>
        <dbReference type="Google" id="ProtNLM"/>
    </source>
</evidence>
<proteinExistence type="predicted"/>
<protein>
    <recommendedName>
        <fullName evidence="5">Cell division protein FtsL</fullName>
    </recommendedName>
</protein>
<comment type="caution">
    <text evidence="3">The sequence shown here is derived from an EMBL/GenBank/DDBJ whole genome shotgun (WGS) entry which is preliminary data.</text>
</comment>
<keyword evidence="1" id="KW-0175">Coiled coil</keyword>